<accession>E1KNZ7</accession>
<dbReference type="AlphaFoldDB" id="E1KNZ7"/>
<evidence type="ECO:0000313" key="2">
    <source>
        <dbReference type="Proteomes" id="UP000003610"/>
    </source>
</evidence>
<evidence type="ECO:0000313" key="1">
    <source>
        <dbReference type="EMBL" id="EFL46838.1"/>
    </source>
</evidence>
<proteinExistence type="predicted"/>
<dbReference type="RefSeq" id="WP_004355727.1">
    <property type="nucleotide sequence ID" value="NZ_AEDO01000013.1"/>
</dbReference>
<name>E1KNZ7_9BACT</name>
<protein>
    <submittedName>
        <fullName evidence="1">Uncharacterized protein</fullName>
    </submittedName>
</protein>
<dbReference type="eggNOG" id="ENOG5032Z7U">
    <property type="taxonomic scope" value="Bacteria"/>
</dbReference>
<dbReference type="Proteomes" id="UP000003610">
    <property type="component" value="Unassembled WGS sequence"/>
</dbReference>
<reference evidence="1 2" key="1">
    <citation type="submission" date="2010-08" db="EMBL/GenBank/DDBJ databases">
        <authorList>
            <person name="Durkin A.S."/>
            <person name="Madupu R."/>
            <person name="Torralba M."/>
            <person name="Gillis M."/>
            <person name="Methe B."/>
            <person name="Sutton G."/>
            <person name="Nelson K.E."/>
        </authorList>
    </citation>
    <scope>NUCLEOTIDE SEQUENCE [LARGE SCALE GENOMIC DNA]</scope>
    <source>
        <strain evidence="1 2">FB035-09AN</strain>
    </source>
</reference>
<dbReference type="EMBL" id="AEDO01000013">
    <property type="protein sequence ID" value="EFL46838.1"/>
    <property type="molecule type" value="Genomic_DNA"/>
</dbReference>
<organism evidence="1 2">
    <name type="scientific">Prevotella disiens FB035-09AN</name>
    <dbReference type="NCBI Taxonomy" id="866771"/>
    <lineage>
        <taxon>Bacteria</taxon>
        <taxon>Pseudomonadati</taxon>
        <taxon>Bacteroidota</taxon>
        <taxon>Bacteroidia</taxon>
        <taxon>Bacteroidales</taxon>
        <taxon>Prevotellaceae</taxon>
        <taxon>Prevotella</taxon>
    </lineage>
</organism>
<gene>
    <name evidence="1" type="ORF">HMPREF9296_2533</name>
</gene>
<comment type="caution">
    <text evidence="1">The sequence shown here is derived from an EMBL/GenBank/DDBJ whole genome shotgun (WGS) entry which is preliminary data.</text>
</comment>
<sequence>MQKEKRLLKRVVSIFIEPYLAEYISNKYAKDNVTGGVKIPPTSDLYFCVWENMSKPRSNSIHQEGNLKIHLPFRRGGSELGLPWKDPAYFNYLSKSAVREIEAHVRRVFNFELHRVLLENEEHGRPKLNIEVINDFISSYELKSISTDALLKNFYRYRNKVRHKKARKYIKS</sequence>